<evidence type="ECO:0000313" key="3">
    <source>
        <dbReference type="EMBL" id="MCY0963952.1"/>
    </source>
</evidence>
<accession>A0A9X3IQA0</accession>
<dbReference type="RefSeq" id="WP_283172171.1">
    <property type="nucleotide sequence ID" value="NZ_JAPNOA010000007.1"/>
</dbReference>
<dbReference type="GO" id="GO:0005737">
    <property type="term" value="C:cytoplasm"/>
    <property type="evidence" value="ECO:0007669"/>
    <property type="project" value="TreeGrafter"/>
</dbReference>
<dbReference type="Gene3D" id="3.30.9.10">
    <property type="entry name" value="D-Amino Acid Oxidase, subunit A, domain 2"/>
    <property type="match status" value="1"/>
</dbReference>
<feature type="domain" description="Rhodanese" evidence="2">
    <location>
        <begin position="34"/>
        <end position="78"/>
    </location>
</feature>
<evidence type="ECO:0000259" key="2">
    <source>
        <dbReference type="PROSITE" id="PS50206"/>
    </source>
</evidence>
<comment type="caution">
    <text evidence="3">The sequence shown here is derived from an EMBL/GenBank/DDBJ whole genome shotgun (WGS) entry which is preliminary data.</text>
</comment>
<keyword evidence="1" id="KW-0560">Oxidoreductase</keyword>
<evidence type="ECO:0000313" key="4">
    <source>
        <dbReference type="Proteomes" id="UP001150830"/>
    </source>
</evidence>
<dbReference type="SUPFAM" id="SSF51905">
    <property type="entry name" value="FAD/NAD(P)-binding domain"/>
    <property type="match status" value="1"/>
</dbReference>
<dbReference type="Gene3D" id="3.50.50.60">
    <property type="entry name" value="FAD/NAD(P)-binding domain"/>
    <property type="match status" value="1"/>
</dbReference>
<dbReference type="PROSITE" id="PS50206">
    <property type="entry name" value="RHODANESE_3"/>
    <property type="match status" value="1"/>
</dbReference>
<dbReference type="GO" id="GO:0016491">
    <property type="term" value="F:oxidoreductase activity"/>
    <property type="evidence" value="ECO:0007669"/>
    <property type="project" value="UniProtKB-KW"/>
</dbReference>
<keyword evidence="4" id="KW-1185">Reference proteome</keyword>
<dbReference type="AlphaFoldDB" id="A0A9X3IQA0"/>
<dbReference type="PANTHER" id="PTHR13847">
    <property type="entry name" value="SARCOSINE DEHYDROGENASE-RELATED"/>
    <property type="match status" value="1"/>
</dbReference>
<dbReference type="InterPro" id="IPR001763">
    <property type="entry name" value="Rhodanese-like_dom"/>
</dbReference>
<dbReference type="Pfam" id="PF01266">
    <property type="entry name" value="DAO"/>
    <property type="match status" value="1"/>
</dbReference>
<evidence type="ECO:0000256" key="1">
    <source>
        <dbReference type="ARBA" id="ARBA00023002"/>
    </source>
</evidence>
<dbReference type="InterPro" id="IPR006076">
    <property type="entry name" value="FAD-dep_OxRdtase"/>
</dbReference>
<dbReference type="PANTHER" id="PTHR13847:SF287">
    <property type="entry name" value="FAD-DEPENDENT OXIDOREDUCTASE DOMAIN-CONTAINING PROTEIN 1"/>
    <property type="match status" value="1"/>
</dbReference>
<reference evidence="3" key="1">
    <citation type="submission" date="2022-11" db="EMBL/GenBank/DDBJ databases">
        <title>Parathalassolutuus dongxingensis gen. nov., sp. nov., a novel member of family Oceanospirillaceae isolated from a coastal shrimp pond in Guangxi, China.</title>
        <authorList>
            <person name="Chen H."/>
        </authorList>
    </citation>
    <scope>NUCLEOTIDE SEQUENCE</scope>
    <source>
        <strain evidence="3">G-43</strain>
    </source>
</reference>
<organism evidence="3 4">
    <name type="scientific">Parathalassolituus penaei</name>
    <dbReference type="NCBI Taxonomy" id="2997323"/>
    <lineage>
        <taxon>Bacteria</taxon>
        <taxon>Pseudomonadati</taxon>
        <taxon>Pseudomonadota</taxon>
        <taxon>Gammaproteobacteria</taxon>
        <taxon>Oceanospirillales</taxon>
        <taxon>Oceanospirillaceae</taxon>
        <taxon>Parathalassolituus</taxon>
    </lineage>
</organism>
<dbReference type="InterPro" id="IPR036188">
    <property type="entry name" value="FAD/NAD-bd_sf"/>
</dbReference>
<dbReference type="EMBL" id="JAPNOA010000007">
    <property type="protein sequence ID" value="MCY0963952.1"/>
    <property type="molecule type" value="Genomic_DNA"/>
</dbReference>
<dbReference type="Proteomes" id="UP001150830">
    <property type="component" value="Unassembled WGS sequence"/>
</dbReference>
<name>A0A9X3IQA0_9GAMM</name>
<sequence length="418" mass="46020">MPFALLKYGLGSEYPFEKHADLPPPTALKKRYDVVIIGGGGHGVATAYYLAKYHGITNVAILEKGYLGGGNTARNTAVIRSNYLTSEGVRFYSESVKLFRDLSNEFDFNIMYSRRGQLTLAHTDSAIRAFRQRAEVNKHFGGKTELIDPQQIRELVPTLNMYPGQQPVLAGLWHMDGATARHDAVAWGYAKGATQRGVELHQLTEVTDVLVRDEKVWGVKVRQGSAEHVIECGIAVQAVAGHSSLLAAKAGFRLPIVTYPLQAMVTQPVKPFLDPLVSSPAFHCYVQQTGRGELVFGGGSDPYPLYNTRSTMELKEELLAHAVELFPFVANLKLMRQWAGLTDMTSDYSPIMGLSPVENYYLDAGWGTWGFKSTPICGKTMAELVATGKVPDLIKPFGVERFSEFRQVNEMGATAASH</sequence>
<protein>
    <submittedName>
        <fullName evidence="3">FAD-dependent oxidoreductase</fullName>
    </submittedName>
</protein>
<gene>
    <name evidence="3" type="ORF">OUO13_02005</name>
</gene>
<dbReference type="SUPFAM" id="SSF54373">
    <property type="entry name" value="FAD-linked reductases, C-terminal domain"/>
    <property type="match status" value="1"/>
</dbReference>
<proteinExistence type="predicted"/>